<comment type="caution">
    <text evidence="4">The sequence shown here is derived from an EMBL/GenBank/DDBJ whole genome shotgun (WGS) entry which is preliminary data.</text>
</comment>
<dbReference type="PANTHER" id="PTHR23113">
    <property type="entry name" value="GUANINE NUCLEOTIDE EXCHANGE FACTOR"/>
    <property type="match status" value="1"/>
</dbReference>
<keyword evidence="1 2" id="KW-0344">Guanine-nucleotide releasing factor</keyword>
<name>A0A8X6NZJ6_NEPPI</name>
<reference evidence="4" key="1">
    <citation type="submission" date="2020-08" db="EMBL/GenBank/DDBJ databases">
        <title>Multicomponent nature underlies the extraordinary mechanical properties of spider dragline silk.</title>
        <authorList>
            <person name="Kono N."/>
            <person name="Nakamura H."/>
            <person name="Mori M."/>
            <person name="Yoshida Y."/>
            <person name="Ohtoshi R."/>
            <person name="Malay A.D."/>
            <person name="Moran D.A.P."/>
            <person name="Tomita M."/>
            <person name="Numata K."/>
            <person name="Arakawa K."/>
        </authorList>
    </citation>
    <scope>NUCLEOTIDE SEQUENCE</scope>
</reference>
<dbReference type="InterPro" id="IPR001895">
    <property type="entry name" value="RASGEF_cat_dom"/>
</dbReference>
<evidence type="ECO:0000313" key="5">
    <source>
        <dbReference type="Proteomes" id="UP000887013"/>
    </source>
</evidence>
<dbReference type="OrthoDB" id="6021951at2759"/>
<dbReference type="GO" id="GO:0007265">
    <property type="term" value="P:Ras protein signal transduction"/>
    <property type="evidence" value="ECO:0007669"/>
    <property type="project" value="TreeGrafter"/>
</dbReference>
<dbReference type="GO" id="GO:0005886">
    <property type="term" value="C:plasma membrane"/>
    <property type="evidence" value="ECO:0007669"/>
    <property type="project" value="TreeGrafter"/>
</dbReference>
<evidence type="ECO:0000256" key="2">
    <source>
        <dbReference type="PROSITE-ProRule" id="PRU00168"/>
    </source>
</evidence>
<dbReference type="Gene3D" id="1.10.840.10">
    <property type="entry name" value="Ras guanine-nucleotide exchange factors catalytic domain"/>
    <property type="match status" value="1"/>
</dbReference>
<evidence type="ECO:0000313" key="4">
    <source>
        <dbReference type="EMBL" id="GFT40470.1"/>
    </source>
</evidence>
<dbReference type="Pfam" id="PF00617">
    <property type="entry name" value="RasGEF"/>
    <property type="match status" value="1"/>
</dbReference>
<dbReference type="InterPro" id="IPR036964">
    <property type="entry name" value="RASGEF_cat_dom_sf"/>
</dbReference>
<dbReference type="SMART" id="SM00147">
    <property type="entry name" value="RasGEF"/>
    <property type="match status" value="1"/>
</dbReference>
<feature type="domain" description="Ras-GEF" evidence="3">
    <location>
        <begin position="1"/>
        <end position="169"/>
    </location>
</feature>
<dbReference type="InterPro" id="IPR008937">
    <property type="entry name" value="Ras-like_GEF"/>
</dbReference>
<dbReference type="SUPFAM" id="SSF48366">
    <property type="entry name" value="Ras GEF"/>
    <property type="match status" value="1"/>
</dbReference>
<accession>A0A8X6NZJ6</accession>
<keyword evidence="5" id="KW-1185">Reference proteome</keyword>
<dbReference type="PROSITE" id="PS50009">
    <property type="entry name" value="RASGEF_CAT"/>
    <property type="match status" value="1"/>
</dbReference>
<protein>
    <submittedName>
        <fullName evidence="4">Ras-specific guanine nucleotide-releasing factor RalGPS2</fullName>
    </submittedName>
</protein>
<evidence type="ECO:0000259" key="3">
    <source>
        <dbReference type="PROSITE" id="PS50009"/>
    </source>
</evidence>
<evidence type="ECO:0000256" key="1">
    <source>
        <dbReference type="ARBA" id="ARBA00022658"/>
    </source>
</evidence>
<dbReference type="EMBL" id="BMAW01014786">
    <property type="protein sequence ID" value="GFT40470.1"/>
    <property type="molecule type" value="Genomic_DNA"/>
</dbReference>
<dbReference type="GO" id="GO:0005085">
    <property type="term" value="F:guanyl-nucleotide exchange factor activity"/>
    <property type="evidence" value="ECO:0007669"/>
    <property type="project" value="UniProtKB-KW"/>
</dbReference>
<sequence length="169" mass="19538">MNHLSTVCPKCRARIASRFIQIAEVLHQLRNFFAILSALCSTPAERLQITWSRVPKSRRRAFRNLSELLSGQNNFKTLREHNDPSRGPCISHIGLLLKDVADPPPHETDNELRLSEMEKFFSSILFHRTVNFDHLRVWPNIQHLLEPCPEQDSKGLESFTIMVSKELEP</sequence>
<dbReference type="InterPro" id="IPR023578">
    <property type="entry name" value="Ras_GEF_dom_sf"/>
</dbReference>
<organism evidence="4 5">
    <name type="scientific">Nephila pilipes</name>
    <name type="common">Giant wood spider</name>
    <name type="synonym">Nephila maculata</name>
    <dbReference type="NCBI Taxonomy" id="299642"/>
    <lineage>
        <taxon>Eukaryota</taxon>
        <taxon>Metazoa</taxon>
        <taxon>Ecdysozoa</taxon>
        <taxon>Arthropoda</taxon>
        <taxon>Chelicerata</taxon>
        <taxon>Arachnida</taxon>
        <taxon>Araneae</taxon>
        <taxon>Araneomorphae</taxon>
        <taxon>Entelegynae</taxon>
        <taxon>Araneoidea</taxon>
        <taxon>Nephilidae</taxon>
        <taxon>Nephila</taxon>
    </lineage>
</organism>
<dbReference type="PANTHER" id="PTHR23113:SF368">
    <property type="entry name" value="CELL DIVISION CONTROL PROTEIN 25"/>
    <property type="match status" value="1"/>
</dbReference>
<proteinExistence type="predicted"/>
<gene>
    <name evidence="4" type="primary">Ralgps2_1</name>
    <name evidence="4" type="ORF">NPIL_596451</name>
</gene>
<dbReference type="AlphaFoldDB" id="A0A8X6NZJ6"/>
<dbReference type="Proteomes" id="UP000887013">
    <property type="component" value="Unassembled WGS sequence"/>
</dbReference>